<dbReference type="InterPro" id="IPR036034">
    <property type="entry name" value="PDZ_sf"/>
</dbReference>
<comment type="similarity">
    <text evidence="1">Belongs to the peptidase S1C family.</text>
</comment>
<dbReference type="SUPFAM" id="SSF50156">
    <property type="entry name" value="PDZ domain-like"/>
    <property type="match status" value="1"/>
</dbReference>
<evidence type="ECO:0000256" key="2">
    <source>
        <dbReference type="ARBA" id="ARBA00022670"/>
    </source>
</evidence>
<organism evidence="6 7">
    <name type="scientific">Anaeroselena agilis</name>
    <dbReference type="NCBI Taxonomy" id="3063788"/>
    <lineage>
        <taxon>Bacteria</taxon>
        <taxon>Bacillati</taxon>
        <taxon>Bacillota</taxon>
        <taxon>Negativicutes</taxon>
        <taxon>Acetonemataceae</taxon>
        <taxon>Anaeroselena</taxon>
    </lineage>
</organism>
<reference evidence="6 7" key="1">
    <citation type="submission" date="2023-07" db="EMBL/GenBank/DDBJ databases">
        <title>The novel representative of Negativicutes class, Anaeroselena agilis gen. nov. sp. nov.</title>
        <authorList>
            <person name="Prokofeva M.I."/>
            <person name="Elcheninov A.G."/>
            <person name="Klyukina A."/>
            <person name="Kublanov I.V."/>
            <person name="Frolov E.N."/>
            <person name="Podosokorskaya O.A."/>
        </authorList>
    </citation>
    <scope>NUCLEOTIDE SEQUENCE [LARGE SCALE GENOMIC DNA]</scope>
    <source>
        <strain evidence="6 7">4137-cl</strain>
    </source>
</reference>
<proteinExistence type="inferred from homology"/>
<protein>
    <submittedName>
        <fullName evidence="6">Trypsin-like peptidase domain-containing protein</fullName>
    </submittedName>
</protein>
<feature type="signal peptide" evidence="4">
    <location>
        <begin position="1"/>
        <end position="21"/>
    </location>
</feature>
<dbReference type="SUPFAM" id="SSF50494">
    <property type="entry name" value="Trypsin-like serine proteases"/>
    <property type="match status" value="1"/>
</dbReference>
<comment type="caution">
    <text evidence="6">The sequence shown here is derived from an EMBL/GenBank/DDBJ whole genome shotgun (WGS) entry which is preliminary data.</text>
</comment>
<feature type="domain" description="PDZ" evidence="5">
    <location>
        <begin position="264"/>
        <end position="343"/>
    </location>
</feature>
<evidence type="ECO:0000313" key="6">
    <source>
        <dbReference type="EMBL" id="MDT8900368.1"/>
    </source>
</evidence>
<keyword evidence="4" id="KW-0732">Signal</keyword>
<gene>
    <name evidence="6" type="ORF">Q4T40_03820</name>
</gene>
<sequence length="357" mass="36920">MVKQKFFLPVILITLAAFATAMVNNGNAASVANLSPPPIQDNVPSTARNTFVVQAVKNVGPAVVGITNKAYVRDFFNQKVLIEKGVGSGIIFDSNGYIATNNHVVEGAQEIVVSLPDGRTMSGKVLGADAATDLAVVKVEASGLPTVTFGDSDSLLVGEPAIAIGNPLGLEFRGTVTAGVVSALNRTIEVGDRKFKLIQTDAAINPGNSGGALVNADGQVIGINSVKIAATGVEGMGFAIPINAARPILQSLIDKGKVVRAYLGVGVLDSKSAALYGYNLDVDQGVYVARVEKGGPADQANIHEGDVIIQVNGTEVNSVADLRAALDIVSVGNRVNLVIIRDGQKRTISAVVAEMPN</sequence>
<keyword evidence="7" id="KW-1185">Reference proteome</keyword>
<evidence type="ECO:0000259" key="5">
    <source>
        <dbReference type="PROSITE" id="PS50106"/>
    </source>
</evidence>
<evidence type="ECO:0000256" key="4">
    <source>
        <dbReference type="SAM" id="SignalP"/>
    </source>
</evidence>
<dbReference type="InterPro" id="IPR009003">
    <property type="entry name" value="Peptidase_S1_PA"/>
</dbReference>
<dbReference type="PANTHER" id="PTHR43343:SF3">
    <property type="entry name" value="PROTEASE DO-LIKE 8, CHLOROPLASTIC"/>
    <property type="match status" value="1"/>
</dbReference>
<evidence type="ECO:0000313" key="7">
    <source>
        <dbReference type="Proteomes" id="UP001254848"/>
    </source>
</evidence>
<dbReference type="PROSITE" id="PS50106">
    <property type="entry name" value="PDZ"/>
    <property type="match status" value="1"/>
</dbReference>
<dbReference type="InterPro" id="IPR001940">
    <property type="entry name" value="Peptidase_S1C"/>
</dbReference>
<dbReference type="SMART" id="SM00228">
    <property type="entry name" value="PDZ"/>
    <property type="match status" value="1"/>
</dbReference>
<accession>A0ABU3NU93</accession>
<dbReference type="InterPro" id="IPR043504">
    <property type="entry name" value="Peptidase_S1_PA_chymotrypsin"/>
</dbReference>
<dbReference type="Pfam" id="PF13365">
    <property type="entry name" value="Trypsin_2"/>
    <property type="match status" value="1"/>
</dbReference>
<dbReference type="InterPro" id="IPR001478">
    <property type="entry name" value="PDZ"/>
</dbReference>
<dbReference type="InterPro" id="IPR051201">
    <property type="entry name" value="Chloro_Bact_Ser_Proteases"/>
</dbReference>
<keyword evidence="3" id="KW-0378">Hydrolase</keyword>
<dbReference type="Gene3D" id="2.40.10.10">
    <property type="entry name" value="Trypsin-like serine proteases"/>
    <property type="match status" value="2"/>
</dbReference>
<dbReference type="PRINTS" id="PR00834">
    <property type="entry name" value="PROTEASES2C"/>
</dbReference>
<dbReference type="PANTHER" id="PTHR43343">
    <property type="entry name" value="PEPTIDASE S12"/>
    <property type="match status" value="1"/>
</dbReference>
<dbReference type="Gene3D" id="2.30.42.10">
    <property type="match status" value="1"/>
</dbReference>
<dbReference type="EMBL" id="JAUOZS010000001">
    <property type="protein sequence ID" value="MDT8900368.1"/>
    <property type="molecule type" value="Genomic_DNA"/>
</dbReference>
<feature type="chain" id="PRO_5047455096" evidence="4">
    <location>
        <begin position="22"/>
        <end position="357"/>
    </location>
</feature>
<dbReference type="RefSeq" id="WP_413778916.1">
    <property type="nucleotide sequence ID" value="NZ_JAUOZS010000001.1"/>
</dbReference>
<evidence type="ECO:0000256" key="1">
    <source>
        <dbReference type="ARBA" id="ARBA00010541"/>
    </source>
</evidence>
<dbReference type="Pfam" id="PF13180">
    <property type="entry name" value="PDZ_2"/>
    <property type="match status" value="1"/>
</dbReference>
<name>A0ABU3NU93_9FIRM</name>
<evidence type="ECO:0000256" key="3">
    <source>
        <dbReference type="ARBA" id="ARBA00022801"/>
    </source>
</evidence>
<dbReference type="Proteomes" id="UP001254848">
    <property type="component" value="Unassembled WGS sequence"/>
</dbReference>
<keyword evidence="2" id="KW-0645">Protease</keyword>